<feature type="chain" id="PRO_5003541995" description="Poly-gamma-glutamate system protein" evidence="1">
    <location>
        <begin position="24"/>
        <end position="301"/>
    </location>
</feature>
<organism evidence="2 3">
    <name type="scientific">Jonquetella anthropi DSM 22815</name>
    <dbReference type="NCBI Taxonomy" id="885272"/>
    <lineage>
        <taxon>Bacteria</taxon>
        <taxon>Thermotogati</taxon>
        <taxon>Synergistota</taxon>
        <taxon>Synergistia</taxon>
        <taxon>Synergistales</taxon>
        <taxon>Dethiosulfovibrionaceae</taxon>
        <taxon>Jonquetella</taxon>
    </lineage>
</organism>
<dbReference type="RefSeq" id="WP_008523220.1">
    <property type="nucleotide sequence ID" value="NZ_CM001376.1"/>
</dbReference>
<dbReference type="AlphaFoldDB" id="H0UM58"/>
<name>H0UM58_9BACT</name>
<evidence type="ECO:0000313" key="3">
    <source>
        <dbReference type="Proteomes" id="UP000003806"/>
    </source>
</evidence>
<dbReference type="STRING" id="885272.JonanDRAFT_1268"/>
<keyword evidence="1" id="KW-0732">Signal</keyword>
<dbReference type="Proteomes" id="UP000003806">
    <property type="component" value="Chromosome"/>
</dbReference>
<proteinExistence type="predicted"/>
<protein>
    <recommendedName>
        <fullName evidence="4">Poly-gamma-glutamate system protein</fullName>
    </recommendedName>
</protein>
<dbReference type="eggNOG" id="ENOG502Z9ES">
    <property type="taxonomic scope" value="Bacteria"/>
</dbReference>
<gene>
    <name evidence="2" type="ORF">JonanDRAFT_1268</name>
</gene>
<evidence type="ECO:0008006" key="4">
    <source>
        <dbReference type="Google" id="ProtNLM"/>
    </source>
</evidence>
<evidence type="ECO:0000256" key="1">
    <source>
        <dbReference type="SAM" id="SignalP"/>
    </source>
</evidence>
<dbReference type="HOGENOM" id="CLU_056932_0_0_0"/>
<dbReference type="OrthoDB" id="6233025at2"/>
<dbReference type="NCBIfam" id="TIGR04332">
    <property type="entry name" value="gamma_Glu_sys"/>
    <property type="match status" value="1"/>
</dbReference>
<accession>H0UM58</accession>
<dbReference type="EMBL" id="CM001376">
    <property type="protein sequence ID" value="EHM13634.1"/>
    <property type="molecule type" value="Genomic_DNA"/>
</dbReference>
<feature type="signal peptide" evidence="1">
    <location>
        <begin position="1"/>
        <end position="23"/>
    </location>
</feature>
<dbReference type="InterPro" id="IPR027602">
    <property type="entry name" value="PGA_system"/>
</dbReference>
<evidence type="ECO:0000313" key="2">
    <source>
        <dbReference type="EMBL" id="EHM13634.1"/>
    </source>
</evidence>
<keyword evidence="3" id="KW-1185">Reference proteome</keyword>
<reference evidence="2 3" key="1">
    <citation type="submission" date="2011-11" db="EMBL/GenBank/DDBJ databases">
        <title>The Noncontiguous Finished genome of Jonquetella anthropi DSM 22815.</title>
        <authorList>
            <consortium name="US DOE Joint Genome Institute (JGI-PGF)"/>
            <person name="Lucas S."/>
            <person name="Copeland A."/>
            <person name="Lapidus A."/>
            <person name="Glavina del Rio T."/>
            <person name="Dalin E."/>
            <person name="Tice H."/>
            <person name="Bruce D."/>
            <person name="Goodwin L."/>
            <person name="Pitluck S."/>
            <person name="Peters L."/>
            <person name="Mikhailova N."/>
            <person name="Held B."/>
            <person name="Kyrpides N."/>
            <person name="Mavromatis K."/>
            <person name="Ivanova N."/>
            <person name="Markowitz V."/>
            <person name="Cheng J.-F."/>
            <person name="Hugenholtz P."/>
            <person name="Woyke T."/>
            <person name="Wu D."/>
            <person name="Gronow S."/>
            <person name="Wellnitz S."/>
            <person name="Brambilla E."/>
            <person name="Klenk H.-P."/>
            <person name="Eisen J.A."/>
        </authorList>
    </citation>
    <scope>NUCLEOTIDE SEQUENCE [LARGE SCALE GENOMIC DNA]</scope>
    <source>
        <strain evidence="2 3">DSM 22815</strain>
    </source>
</reference>
<sequence>MKLIRLTAVILLALCSTSRPAPALESAGRLMARCEAVLWQQKQDAGRGLELADPNHSGLIGPEWSPLVTDIGHWGDKVASARPEMADALAGYFRRARLKRGDVIAVNASGSFPGFLLATLCAAQTLGLQPVVAYSLGASSYGATDPNFPFPAALEILRQRGHLKDFPLLIFPGGSQDRMEQTLLEAPQPTVKALMNRWPQNAVFPDSLDDGIARRQKFFDSYPVKCFVSIGTPETSTGLGDEILKLPRGLVLPVANYPLAQGLIWTYLRRGIPVVHLLYVRAICQDNRVVWHDQPDAPIAR</sequence>